<name>A0A1M7HCY9_9FLAO</name>
<sequence>MKNILITGGSGKVGFQLVKHFLKKEFTVITTTTNKERFFNNKQKELDDYNLNALKVIEVDFNTEDAVNIIIEYLKGKNILLTDIIHNARSLNFLKMEEDKTISSENFSGEFYMDVVFPYQLSMAVKNQMAHKLENIVFISSMYGVVAPTPALYDDFENSSAIHYGVSKAAQIHLTKELAVRLAPEIRVNCVSFGGVKGRTDKNFENRYKNLTPQQRMLEEEDVIGPVDFLISKSSKDMTGQNLKVDGGWTIW</sequence>
<evidence type="ECO:0000313" key="4">
    <source>
        <dbReference type="EMBL" id="SHM26223.1"/>
    </source>
</evidence>
<dbReference type="InterPro" id="IPR052178">
    <property type="entry name" value="Sec_Metab_Biosynth_SDR"/>
</dbReference>
<dbReference type="PRINTS" id="PR00081">
    <property type="entry name" value="GDHRDH"/>
</dbReference>
<evidence type="ECO:0000313" key="5">
    <source>
        <dbReference type="Proteomes" id="UP000190235"/>
    </source>
</evidence>
<dbReference type="SUPFAM" id="SSF51735">
    <property type="entry name" value="NAD(P)-binding Rossmann-fold domains"/>
    <property type="match status" value="1"/>
</dbReference>
<dbReference type="AlphaFoldDB" id="A0A1M7HCY9"/>
<evidence type="ECO:0008006" key="6">
    <source>
        <dbReference type="Google" id="ProtNLM"/>
    </source>
</evidence>
<dbReference type="RefSeq" id="WP_079733477.1">
    <property type="nucleotide sequence ID" value="NZ_LT670848.1"/>
</dbReference>
<keyword evidence="3" id="KW-0560">Oxidoreductase</keyword>
<keyword evidence="5" id="KW-1185">Reference proteome</keyword>
<evidence type="ECO:0000256" key="2">
    <source>
        <dbReference type="ARBA" id="ARBA00022857"/>
    </source>
</evidence>
<gene>
    <name evidence="4" type="ORF">SAMN05878281_0079</name>
</gene>
<dbReference type="Pfam" id="PF13561">
    <property type="entry name" value="adh_short_C2"/>
    <property type="match status" value="1"/>
</dbReference>
<keyword evidence="2" id="KW-0521">NADP</keyword>
<protein>
    <recommendedName>
        <fullName evidence="6">NAD(P)-dependent dehydrogenase, short-chain alcohol dehydrogenase family</fullName>
    </recommendedName>
</protein>
<dbReference type="PANTHER" id="PTHR43618">
    <property type="entry name" value="7-ALPHA-HYDROXYSTEROID DEHYDROGENASE"/>
    <property type="match status" value="1"/>
</dbReference>
<dbReference type="InterPro" id="IPR036291">
    <property type="entry name" value="NAD(P)-bd_dom_sf"/>
</dbReference>
<evidence type="ECO:0000256" key="3">
    <source>
        <dbReference type="ARBA" id="ARBA00023002"/>
    </source>
</evidence>
<dbReference type="GO" id="GO:0016491">
    <property type="term" value="F:oxidoreductase activity"/>
    <property type="evidence" value="ECO:0007669"/>
    <property type="project" value="UniProtKB-KW"/>
</dbReference>
<dbReference type="Gene3D" id="3.40.50.720">
    <property type="entry name" value="NAD(P)-binding Rossmann-like Domain"/>
    <property type="match status" value="1"/>
</dbReference>
<proteinExistence type="inferred from homology"/>
<reference evidence="5" key="1">
    <citation type="submission" date="2016-11" db="EMBL/GenBank/DDBJ databases">
        <authorList>
            <person name="Varghese N."/>
            <person name="Submissions S."/>
        </authorList>
    </citation>
    <scope>NUCLEOTIDE SEQUENCE [LARGE SCALE GENOMIC DNA]</scope>
    <source>
        <strain evidence="5">ACAM 48</strain>
    </source>
</reference>
<evidence type="ECO:0000256" key="1">
    <source>
        <dbReference type="ARBA" id="ARBA00006484"/>
    </source>
</evidence>
<organism evidence="4 5">
    <name type="scientific">Salegentibacter salegens</name>
    <dbReference type="NCBI Taxonomy" id="143223"/>
    <lineage>
        <taxon>Bacteria</taxon>
        <taxon>Pseudomonadati</taxon>
        <taxon>Bacteroidota</taxon>
        <taxon>Flavobacteriia</taxon>
        <taxon>Flavobacteriales</taxon>
        <taxon>Flavobacteriaceae</taxon>
        <taxon>Salegentibacter</taxon>
    </lineage>
</organism>
<dbReference type="EMBL" id="LT670848">
    <property type="protein sequence ID" value="SHM26223.1"/>
    <property type="molecule type" value="Genomic_DNA"/>
</dbReference>
<dbReference type="STRING" id="143223.SAMN05878281_0079"/>
<dbReference type="OrthoDB" id="9804774at2"/>
<comment type="similarity">
    <text evidence="1">Belongs to the short-chain dehydrogenases/reductases (SDR) family.</text>
</comment>
<accession>A0A1M7HCY9</accession>
<dbReference type="InterPro" id="IPR002347">
    <property type="entry name" value="SDR_fam"/>
</dbReference>
<dbReference type="PANTHER" id="PTHR43618:SF8">
    <property type="entry name" value="7ALPHA-HYDROXYSTEROID DEHYDROGENASE"/>
    <property type="match status" value="1"/>
</dbReference>
<dbReference type="Proteomes" id="UP000190235">
    <property type="component" value="Chromosome I"/>
</dbReference>